<sequence length="186" mass="20750">MISVTELRAGAVFEDAQGLWEVVSYKHVKMGRGSATIRVKVRNLKSGSTIEKTFTSGQRVSDVALSKRKGQYLYTRGEEVVFMDPATFEQVSLQKSILSGKENYLQENETYDLTTADDQVLNIEIPKLTVLKIKETGPGVKGDTVSNVFKDAIAENSVKIKVPLFINVGDKIKVDTRTNTYVERVR</sequence>
<comment type="caution">
    <text evidence="12">The sequence shown here is derived from an EMBL/GenBank/DDBJ whole genome shotgun (WGS) entry which is preliminary data.</text>
</comment>
<evidence type="ECO:0000256" key="8">
    <source>
        <dbReference type="NCBIfam" id="TIGR00038"/>
    </source>
</evidence>
<name>A0A1G1W6C5_9BACT</name>
<keyword evidence="4 7" id="KW-0963">Cytoplasm</keyword>
<gene>
    <name evidence="7" type="primary">efp</name>
    <name evidence="12" type="ORF">A2172_02005</name>
</gene>
<evidence type="ECO:0000256" key="6">
    <source>
        <dbReference type="ARBA" id="ARBA00022917"/>
    </source>
</evidence>
<comment type="pathway">
    <text evidence="2 7">Protein biosynthesis; polypeptide chain elongation.</text>
</comment>
<dbReference type="HAMAP" id="MF_00141">
    <property type="entry name" value="EF_P"/>
    <property type="match status" value="1"/>
</dbReference>
<dbReference type="UniPathway" id="UPA00345"/>
<dbReference type="SUPFAM" id="SSF50104">
    <property type="entry name" value="Translation proteins SH3-like domain"/>
    <property type="match status" value="1"/>
</dbReference>
<dbReference type="Pfam" id="PF08207">
    <property type="entry name" value="EFP_N"/>
    <property type="match status" value="1"/>
</dbReference>
<dbReference type="InterPro" id="IPR011768">
    <property type="entry name" value="Transl_elongation_fac_P"/>
</dbReference>
<feature type="domain" description="Translation elongation factor P/YeiP central" evidence="11">
    <location>
        <begin position="67"/>
        <end position="121"/>
    </location>
</feature>
<dbReference type="InterPro" id="IPR008991">
    <property type="entry name" value="Translation_prot_SH3-like_sf"/>
</dbReference>
<dbReference type="GO" id="GO:0003746">
    <property type="term" value="F:translation elongation factor activity"/>
    <property type="evidence" value="ECO:0007669"/>
    <property type="project" value="UniProtKB-UniRule"/>
</dbReference>
<dbReference type="InterPro" id="IPR001059">
    <property type="entry name" value="Transl_elong_P/YeiP_cen"/>
</dbReference>
<dbReference type="SMART" id="SM00841">
    <property type="entry name" value="Elong-fact-P_C"/>
    <property type="match status" value="1"/>
</dbReference>
<protein>
    <recommendedName>
        <fullName evidence="7 8">Elongation factor P</fullName>
        <shortName evidence="7">EF-P</shortName>
    </recommendedName>
</protein>
<dbReference type="FunFam" id="2.40.50.140:FF:000004">
    <property type="entry name" value="Elongation factor P"/>
    <property type="match status" value="1"/>
</dbReference>
<dbReference type="NCBIfam" id="TIGR00038">
    <property type="entry name" value="efp"/>
    <property type="match status" value="1"/>
</dbReference>
<evidence type="ECO:0000256" key="3">
    <source>
        <dbReference type="ARBA" id="ARBA00009479"/>
    </source>
</evidence>
<evidence type="ECO:0000256" key="9">
    <source>
        <dbReference type="RuleBase" id="RU004389"/>
    </source>
</evidence>
<dbReference type="NCBIfam" id="NF001810">
    <property type="entry name" value="PRK00529.1"/>
    <property type="match status" value="1"/>
</dbReference>
<dbReference type="FunFam" id="2.30.30.30:FF:000003">
    <property type="entry name" value="Elongation factor P"/>
    <property type="match status" value="1"/>
</dbReference>
<dbReference type="Pfam" id="PF09285">
    <property type="entry name" value="Elong-fact-P_C"/>
    <property type="match status" value="1"/>
</dbReference>
<comment type="function">
    <text evidence="7">Involved in peptide bond synthesis. Stimulates efficient translation and peptide-bond synthesis on native or reconstituted 70S ribosomes in vitro. Probably functions indirectly by altering the affinity of the ribosome for aminoacyl-tRNA, thus increasing their reactivity as acceptors for peptidyl transferase.</text>
</comment>
<dbReference type="PANTHER" id="PTHR30053">
    <property type="entry name" value="ELONGATION FACTOR P"/>
    <property type="match status" value="1"/>
</dbReference>
<accession>A0A1G1W6C5</accession>
<dbReference type="PANTHER" id="PTHR30053:SF12">
    <property type="entry name" value="ELONGATION FACTOR P (EF-P) FAMILY PROTEIN"/>
    <property type="match status" value="1"/>
</dbReference>
<feature type="domain" description="Elongation factor P C-terminal" evidence="10">
    <location>
        <begin position="129"/>
        <end position="184"/>
    </location>
</feature>
<dbReference type="CDD" id="cd04470">
    <property type="entry name" value="S1_EF-P_repeat_1"/>
    <property type="match status" value="1"/>
</dbReference>
<evidence type="ECO:0000256" key="4">
    <source>
        <dbReference type="ARBA" id="ARBA00022490"/>
    </source>
</evidence>
<dbReference type="InterPro" id="IPR013185">
    <property type="entry name" value="Transl_elong_KOW-like"/>
</dbReference>
<dbReference type="CDD" id="cd05794">
    <property type="entry name" value="S1_EF-P_repeat_2"/>
    <property type="match status" value="1"/>
</dbReference>
<evidence type="ECO:0000256" key="1">
    <source>
        <dbReference type="ARBA" id="ARBA00004496"/>
    </source>
</evidence>
<dbReference type="AlphaFoldDB" id="A0A1G1W6C5"/>
<evidence type="ECO:0000259" key="11">
    <source>
        <dbReference type="SMART" id="SM01185"/>
    </source>
</evidence>
<dbReference type="Gene3D" id="2.30.30.30">
    <property type="match status" value="1"/>
</dbReference>
<reference evidence="12 13" key="1">
    <citation type="journal article" date="2016" name="Nat. Commun.">
        <title>Thousands of microbial genomes shed light on interconnected biogeochemical processes in an aquifer system.</title>
        <authorList>
            <person name="Anantharaman K."/>
            <person name="Brown C.T."/>
            <person name="Hug L.A."/>
            <person name="Sharon I."/>
            <person name="Castelle C.J."/>
            <person name="Probst A.J."/>
            <person name="Thomas B.C."/>
            <person name="Singh A."/>
            <person name="Wilkins M.J."/>
            <person name="Karaoz U."/>
            <person name="Brodie E.L."/>
            <person name="Williams K.H."/>
            <person name="Hubbard S.S."/>
            <person name="Banfield J.F."/>
        </authorList>
    </citation>
    <scope>NUCLEOTIDE SEQUENCE [LARGE SCALE GENOMIC DNA]</scope>
</reference>
<dbReference type="FunFam" id="2.40.50.140:FF:000009">
    <property type="entry name" value="Elongation factor P"/>
    <property type="match status" value="1"/>
</dbReference>
<keyword evidence="6 7" id="KW-0648">Protein biosynthesis</keyword>
<dbReference type="STRING" id="1802593.A2172_02005"/>
<dbReference type="InterPro" id="IPR015365">
    <property type="entry name" value="Elong-fact-P_C"/>
</dbReference>
<comment type="subcellular location">
    <subcellularLocation>
        <location evidence="1 7">Cytoplasm</location>
    </subcellularLocation>
</comment>
<dbReference type="GO" id="GO:0005829">
    <property type="term" value="C:cytosol"/>
    <property type="evidence" value="ECO:0007669"/>
    <property type="project" value="UniProtKB-ARBA"/>
</dbReference>
<dbReference type="InterPro" id="IPR020599">
    <property type="entry name" value="Transl_elong_fac_P/YeiP"/>
</dbReference>
<dbReference type="EMBL" id="MHCP01000028">
    <property type="protein sequence ID" value="OGY23262.1"/>
    <property type="molecule type" value="Genomic_DNA"/>
</dbReference>
<organism evidence="12 13">
    <name type="scientific">Candidatus Woykebacteria bacterium RBG_13_40_15</name>
    <dbReference type="NCBI Taxonomy" id="1802593"/>
    <lineage>
        <taxon>Bacteria</taxon>
        <taxon>Candidatus Woykeibacteriota</taxon>
    </lineage>
</organism>
<evidence type="ECO:0000259" key="10">
    <source>
        <dbReference type="SMART" id="SM00841"/>
    </source>
</evidence>
<dbReference type="Pfam" id="PF01132">
    <property type="entry name" value="EFP"/>
    <property type="match status" value="1"/>
</dbReference>
<evidence type="ECO:0000313" key="12">
    <source>
        <dbReference type="EMBL" id="OGY23262.1"/>
    </source>
</evidence>
<evidence type="ECO:0000256" key="2">
    <source>
        <dbReference type="ARBA" id="ARBA00004815"/>
    </source>
</evidence>
<dbReference type="InterPro" id="IPR014722">
    <property type="entry name" value="Rib_uL2_dom2"/>
</dbReference>
<keyword evidence="5 7" id="KW-0251">Elongation factor</keyword>
<dbReference type="SMART" id="SM01185">
    <property type="entry name" value="EFP"/>
    <property type="match status" value="1"/>
</dbReference>
<dbReference type="Gene3D" id="2.40.50.140">
    <property type="entry name" value="Nucleic acid-binding proteins"/>
    <property type="match status" value="2"/>
</dbReference>
<dbReference type="GO" id="GO:0043043">
    <property type="term" value="P:peptide biosynthetic process"/>
    <property type="evidence" value="ECO:0007669"/>
    <property type="project" value="InterPro"/>
</dbReference>
<comment type="similarity">
    <text evidence="3 7 9">Belongs to the elongation factor P family.</text>
</comment>
<evidence type="ECO:0000313" key="13">
    <source>
        <dbReference type="Proteomes" id="UP000176631"/>
    </source>
</evidence>
<evidence type="ECO:0000256" key="5">
    <source>
        <dbReference type="ARBA" id="ARBA00022768"/>
    </source>
</evidence>
<evidence type="ECO:0000256" key="7">
    <source>
        <dbReference type="HAMAP-Rule" id="MF_00141"/>
    </source>
</evidence>
<dbReference type="Proteomes" id="UP000176631">
    <property type="component" value="Unassembled WGS sequence"/>
</dbReference>
<dbReference type="InterPro" id="IPR012340">
    <property type="entry name" value="NA-bd_OB-fold"/>
</dbReference>
<dbReference type="PIRSF" id="PIRSF005901">
    <property type="entry name" value="EF-P"/>
    <property type="match status" value="1"/>
</dbReference>
<dbReference type="SUPFAM" id="SSF50249">
    <property type="entry name" value="Nucleic acid-binding proteins"/>
    <property type="match status" value="2"/>
</dbReference>
<proteinExistence type="inferred from homology"/>